<reference evidence="12" key="2">
    <citation type="submission" date="2012-03" db="EMBL/GenBank/DDBJ databases">
        <title>The complete genome sequence of the pioneer microbe on fresh volcanic deposit, Leptospirillum ferrooxidans strain C2-3.</title>
        <authorList>
            <person name="Fujimura R."/>
            <person name="Sato Y."/>
            <person name="Nishizawa T."/>
            <person name="Nanba K."/>
            <person name="Oshima K."/>
            <person name="Hattori M."/>
            <person name="Kamijo T."/>
            <person name="Ohta H."/>
        </authorList>
    </citation>
    <scope>NUCLEOTIDE SEQUENCE [LARGE SCALE GENOMIC DNA]</scope>
    <source>
        <strain evidence="12">C2-3</strain>
    </source>
</reference>
<dbReference type="NCBIfam" id="TIGR00487">
    <property type="entry name" value="IF-2"/>
    <property type="match status" value="1"/>
</dbReference>
<proteinExistence type="inferred from homology"/>
<sequence length="861" mass="94256">MIKVYELARELKLESKLLLTKLHQWGIQAQTHMAALDDKTAAQVRARIKKGEEPVHEKKKPILIKRKSSSPESLQVEEISSSVESAQPVSAESEKPSQSEVPQLNLVNQEPSPEVVHPNPLILETIPLTNEPHPFPAVPAPSPLSPQKEEKKKGEKEVKPAVDKKAKLAKLNKDKSRKTDRLLLLTQEEILEGDEAPDLESGESDAVVPQQPPKVALPSQPVRSAVVPGTPPRESASRPPMARVQPQRRSQSGGYKKKDRHRGTQVLPEGTKARKKSIRISEGITLKEYADRLGLKAQEVILKLMGMGVMATINQPMDLDAAVLIAESFGVTVEVQVAETEDELLGQSDEDESEHLVSRPPVVTIMGHTDHGKTSLLDAIRKTKLAEGEAGGITQHIGAYTISEKGREITFLDTPGHEAFTAMRARGTQITDVVVLVVAADDGVMPQTIEAIHHAKAAGVPIVVALNKVDKPEANPEKVMQELSVHELIPEAWGGQTIFCPVSAKKRSGLDNLLEMILLQADVLDLKANPDRRAQGVVIESKLDKGRGSVATVLVQKGTLKVGDFVVVGGQFGRVRTLINDKGQRVTSVLPSHPAEIVGLDGVPNPGDTFVVVDDEKAGRQVAQSRVQKLRLAQMVRQKRVSLEDLYTQIQDGEIKELNLILKVDVQGSIEPIKHALSKLGNEKVRVRFIHEGVGGIKETDVLLAQASSAIILGFNVRPDSNAAQIAEREKVDIKFYSVIYDAIEDIRKAMEGLLAPTLKEKILGRAEVRKVYNISKVGNVCGCYVIEGIMQRAGTSVRLLRDSVVIFEGRFSALKRFKDDVREVATGYECGISIENYQDIKMGDIVECFMQEQIAATLDS</sequence>
<organism evidence="11 12">
    <name type="scientific">Leptospirillum ferrooxidans (strain C2-3)</name>
    <dbReference type="NCBI Taxonomy" id="1162668"/>
    <lineage>
        <taxon>Bacteria</taxon>
        <taxon>Pseudomonadati</taxon>
        <taxon>Nitrospirota</taxon>
        <taxon>Nitrospiria</taxon>
        <taxon>Nitrospirales</taxon>
        <taxon>Nitrospiraceae</taxon>
        <taxon>Leptospirillum</taxon>
    </lineage>
</organism>
<evidence type="ECO:0000256" key="7">
    <source>
        <dbReference type="HAMAP-Rule" id="MF_00100"/>
    </source>
</evidence>
<feature type="binding site" evidence="7">
    <location>
        <begin position="467"/>
        <end position="470"/>
    </location>
    <ligand>
        <name>GTP</name>
        <dbReference type="ChEBI" id="CHEBI:37565"/>
    </ligand>
</feature>
<dbReference type="PANTHER" id="PTHR43381">
    <property type="entry name" value="TRANSLATION INITIATION FACTOR IF-2-RELATED"/>
    <property type="match status" value="1"/>
</dbReference>
<comment type="subcellular location">
    <subcellularLocation>
        <location evidence="7">Cytoplasm</location>
    </subcellularLocation>
</comment>
<dbReference type="InterPro" id="IPR027417">
    <property type="entry name" value="P-loop_NTPase"/>
</dbReference>
<keyword evidence="7" id="KW-0963">Cytoplasm</keyword>
<evidence type="ECO:0000313" key="12">
    <source>
        <dbReference type="Proteomes" id="UP000007382"/>
    </source>
</evidence>
<keyword evidence="5 7" id="KW-0648">Protein biosynthesis</keyword>
<dbReference type="PANTHER" id="PTHR43381:SF5">
    <property type="entry name" value="TR-TYPE G DOMAIN-CONTAINING PROTEIN"/>
    <property type="match status" value="1"/>
</dbReference>
<feature type="compositionally biased region" description="Basic and acidic residues" evidence="9">
    <location>
        <begin position="147"/>
        <end position="163"/>
    </location>
</feature>
<dbReference type="SUPFAM" id="SSF50447">
    <property type="entry name" value="Translation proteins"/>
    <property type="match status" value="2"/>
</dbReference>
<dbReference type="FunFam" id="2.40.30.10:FF:000007">
    <property type="entry name" value="Translation initiation factor IF-2"/>
    <property type="match status" value="1"/>
</dbReference>
<feature type="domain" description="Tr-type G" evidence="10">
    <location>
        <begin position="358"/>
        <end position="527"/>
    </location>
</feature>
<evidence type="ECO:0000256" key="3">
    <source>
        <dbReference type="ARBA" id="ARBA00022540"/>
    </source>
</evidence>
<feature type="region of interest" description="Disordered" evidence="9">
    <location>
        <begin position="126"/>
        <end position="163"/>
    </location>
</feature>
<dbReference type="AlphaFoldDB" id="I0IPR3"/>
<dbReference type="InterPro" id="IPR005225">
    <property type="entry name" value="Small_GTP-bd"/>
</dbReference>
<feature type="compositionally biased region" description="Acidic residues" evidence="9">
    <location>
        <begin position="189"/>
        <end position="203"/>
    </location>
</feature>
<feature type="region of interest" description="G-domain" evidence="7">
    <location>
        <begin position="361"/>
        <end position="509"/>
    </location>
</feature>
<feature type="compositionally biased region" description="Basic residues" evidence="9">
    <location>
        <begin position="57"/>
        <end position="68"/>
    </location>
</feature>
<dbReference type="STRING" id="1162668.LFE_1580"/>
<dbReference type="InterPro" id="IPR000178">
    <property type="entry name" value="TF_IF2_bacterial-like"/>
</dbReference>
<dbReference type="InterPro" id="IPR053905">
    <property type="entry name" value="EF-G-like_DII"/>
</dbReference>
<evidence type="ECO:0000256" key="2">
    <source>
        <dbReference type="ARBA" id="ARBA00020675"/>
    </source>
</evidence>
<dbReference type="GO" id="GO:0005829">
    <property type="term" value="C:cytosol"/>
    <property type="evidence" value="ECO:0007669"/>
    <property type="project" value="TreeGrafter"/>
</dbReference>
<keyword evidence="3 7" id="KW-0396">Initiation factor</keyword>
<keyword evidence="12" id="KW-1185">Reference proteome</keyword>
<comment type="caution">
    <text evidence="7">Lacks conserved residue(s) required for the propagation of feature annotation.</text>
</comment>
<accession>I0IPR3</accession>
<comment type="similarity">
    <text evidence="1 7 8">Belongs to the TRAFAC class translation factor GTPase superfamily. Classic translation factor GTPase family. IF-2 subfamily.</text>
</comment>
<evidence type="ECO:0000256" key="6">
    <source>
        <dbReference type="ARBA" id="ARBA00023134"/>
    </source>
</evidence>
<dbReference type="eggNOG" id="COG0532">
    <property type="taxonomic scope" value="Bacteria"/>
</dbReference>
<dbReference type="GO" id="GO:0005525">
    <property type="term" value="F:GTP binding"/>
    <property type="evidence" value="ECO:0007669"/>
    <property type="project" value="UniProtKB-KW"/>
</dbReference>
<dbReference type="GO" id="GO:0003924">
    <property type="term" value="F:GTPase activity"/>
    <property type="evidence" value="ECO:0007669"/>
    <property type="project" value="UniProtKB-UniRule"/>
</dbReference>
<feature type="compositionally biased region" description="Polar residues" evidence="9">
    <location>
        <begin position="70"/>
        <end position="91"/>
    </location>
</feature>
<dbReference type="CDD" id="cd01887">
    <property type="entry name" value="IF2_eIF5B"/>
    <property type="match status" value="1"/>
</dbReference>
<dbReference type="InterPro" id="IPR044145">
    <property type="entry name" value="IF2_II"/>
</dbReference>
<feature type="binding site" evidence="7">
    <location>
        <begin position="413"/>
        <end position="417"/>
    </location>
    <ligand>
        <name>GTP</name>
        <dbReference type="ChEBI" id="CHEBI:37565"/>
    </ligand>
</feature>
<dbReference type="Gene3D" id="3.40.50.300">
    <property type="entry name" value="P-loop containing nucleotide triphosphate hydrolases"/>
    <property type="match status" value="1"/>
</dbReference>
<dbReference type="CDD" id="cd03692">
    <property type="entry name" value="mtIF2_IVc"/>
    <property type="match status" value="1"/>
</dbReference>
<dbReference type="Proteomes" id="UP000007382">
    <property type="component" value="Chromosome"/>
</dbReference>
<dbReference type="KEGG" id="lfc:LFE_1580"/>
<dbReference type="Gene3D" id="3.40.50.10050">
    <property type="entry name" value="Translation initiation factor IF- 2, domain 3"/>
    <property type="match status" value="1"/>
</dbReference>
<keyword evidence="6 7" id="KW-0342">GTP-binding</keyword>
<dbReference type="RefSeq" id="WP_014449747.1">
    <property type="nucleotide sequence ID" value="NC_017094.1"/>
</dbReference>
<dbReference type="InterPro" id="IPR023115">
    <property type="entry name" value="TIF_IF2_dom3"/>
</dbReference>
<evidence type="ECO:0000256" key="9">
    <source>
        <dbReference type="SAM" id="MobiDB-lite"/>
    </source>
</evidence>
<evidence type="ECO:0000256" key="5">
    <source>
        <dbReference type="ARBA" id="ARBA00022917"/>
    </source>
</evidence>
<dbReference type="NCBIfam" id="TIGR00231">
    <property type="entry name" value="small_GTP"/>
    <property type="match status" value="1"/>
</dbReference>
<dbReference type="Pfam" id="PF11987">
    <property type="entry name" value="IF-2"/>
    <property type="match status" value="1"/>
</dbReference>
<dbReference type="InterPro" id="IPR036925">
    <property type="entry name" value="TIF_IF2_dom3_sf"/>
</dbReference>
<evidence type="ECO:0000256" key="4">
    <source>
        <dbReference type="ARBA" id="ARBA00022741"/>
    </source>
</evidence>
<dbReference type="Pfam" id="PF22042">
    <property type="entry name" value="EF-G_D2"/>
    <property type="match status" value="1"/>
</dbReference>
<dbReference type="Gene3D" id="2.40.30.10">
    <property type="entry name" value="Translation factors"/>
    <property type="match status" value="2"/>
</dbReference>
<dbReference type="InterPro" id="IPR009000">
    <property type="entry name" value="Transl_B-barrel_sf"/>
</dbReference>
<dbReference type="OrthoDB" id="9811804at2"/>
<evidence type="ECO:0000256" key="8">
    <source>
        <dbReference type="RuleBase" id="RU000644"/>
    </source>
</evidence>
<dbReference type="SUPFAM" id="SSF52156">
    <property type="entry name" value="Initiation factor IF2/eIF5b, domain 3"/>
    <property type="match status" value="1"/>
</dbReference>
<evidence type="ECO:0000313" key="11">
    <source>
        <dbReference type="EMBL" id="BAM07262.1"/>
    </source>
</evidence>
<reference evidence="11 12" key="1">
    <citation type="journal article" date="2012" name="J. Bacteriol.">
        <title>Complete Genome Sequence of Leptospirillum ferrooxidans Strain C2-3, Isolated from a Fresh Volcanic Ash Deposit on the Island of Miyake, Japan.</title>
        <authorList>
            <person name="Fujimura R."/>
            <person name="Sato Y."/>
            <person name="Nishizawa T."/>
            <person name="Oshima K."/>
            <person name="Kim S.-W."/>
            <person name="Hattori M."/>
            <person name="Kamijo T."/>
            <person name="Ohta H."/>
        </authorList>
    </citation>
    <scope>NUCLEOTIDE SEQUENCE [LARGE SCALE GENOMIC DNA]</scope>
    <source>
        <strain evidence="11 12">C2-3</strain>
    </source>
</reference>
<dbReference type="GO" id="GO:0003743">
    <property type="term" value="F:translation initiation factor activity"/>
    <property type="evidence" value="ECO:0007669"/>
    <property type="project" value="UniProtKB-UniRule"/>
</dbReference>
<dbReference type="EMBL" id="AP012342">
    <property type="protein sequence ID" value="BAM07262.1"/>
    <property type="molecule type" value="Genomic_DNA"/>
</dbReference>
<gene>
    <name evidence="7" type="primary">infB</name>
    <name evidence="11" type="ordered locus">LFE_1580</name>
</gene>
<evidence type="ECO:0000256" key="1">
    <source>
        <dbReference type="ARBA" id="ARBA00007733"/>
    </source>
</evidence>
<evidence type="ECO:0000259" key="10">
    <source>
        <dbReference type="PROSITE" id="PS51722"/>
    </source>
</evidence>
<dbReference type="InterPro" id="IPR000795">
    <property type="entry name" value="T_Tr_GTP-bd_dom"/>
</dbReference>
<protein>
    <recommendedName>
        <fullName evidence="2 7">Translation initiation factor IF-2</fullName>
    </recommendedName>
</protein>
<feature type="compositionally biased region" description="Pro residues" evidence="9">
    <location>
        <begin position="133"/>
        <end position="144"/>
    </location>
</feature>
<comment type="function">
    <text evidence="7 8">One of the essential components for the initiation of protein synthesis. Protects formylmethionyl-tRNA from spontaneous hydrolysis and promotes its binding to the 30S ribosomal subunits. Also involved in the hydrolysis of GTP during the formation of the 70S ribosomal complex.</text>
</comment>
<feature type="region of interest" description="Disordered" evidence="9">
    <location>
        <begin position="189"/>
        <end position="274"/>
    </location>
</feature>
<dbReference type="PATRIC" id="fig|1162668.3.peg.1879"/>
<dbReference type="SUPFAM" id="SSF52540">
    <property type="entry name" value="P-loop containing nucleoside triphosphate hydrolases"/>
    <property type="match status" value="1"/>
</dbReference>
<dbReference type="Pfam" id="PF04760">
    <property type="entry name" value="IF2_N"/>
    <property type="match status" value="2"/>
</dbReference>
<feature type="region of interest" description="Disordered" evidence="9">
    <location>
        <begin position="51"/>
        <end position="103"/>
    </location>
</feature>
<dbReference type="HOGENOM" id="CLU_006301_5_1_0"/>
<dbReference type="HAMAP" id="MF_00100_B">
    <property type="entry name" value="IF_2_B"/>
    <property type="match status" value="1"/>
</dbReference>
<dbReference type="InterPro" id="IPR006847">
    <property type="entry name" value="IF2_N"/>
</dbReference>
<dbReference type="FunFam" id="3.40.50.10050:FF:000001">
    <property type="entry name" value="Translation initiation factor IF-2"/>
    <property type="match status" value="1"/>
</dbReference>
<dbReference type="InterPro" id="IPR015760">
    <property type="entry name" value="TIF_IF2"/>
</dbReference>
<dbReference type="Pfam" id="PF00009">
    <property type="entry name" value="GTP_EFTU"/>
    <property type="match status" value="1"/>
</dbReference>
<dbReference type="FunFam" id="3.40.50.300:FF:000019">
    <property type="entry name" value="Translation initiation factor IF-2"/>
    <property type="match status" value="1"/>
</dbReference>
<dbReference type="FunFam" id="2.40.30.10:FF:000008">
    <property type="entry name" value="Translation initiation factor IF-2"/>
    <property type="match status" value="1"/>
</dbReference>
<dbReference type="Gene3D" id="1.10.10.2480">
    <property type="match status" value="1"/>
</dbReference>
<keyword evidence="4 7" id="KW-0547">Nucleotide-binding</keyword>
<name>I0IPR3_LEPFC</name>
<dbReference type="CDD" id="cd03702">
    <property type="entry name" value="IF2_mtIF2_II"/>
    <property type="match status" value="1"/>
</dbReference>
<dbReference type="PROSITE" id="PS51722">
    <property type="entry name" value="G_TR_2"/>
    <property type="match status" value="1"/>
</dbReference>